<protein>
    <submittedName>
        <fullName evidence="3">Isochorismatase-like protein</fullName>
    </submittedName>
</protein>
<dbReference type="OrthoDB" id="269496at2759"/>
<dbReference type="SUPFAM" id="SSF52499">
    <property type="entry name" value="Isochorismatase-like hydrolases"/>
    <property type="match status" value="1"/>
</dbReference>
<dbReference type="AlphaFoldDB" id="A0A4P9XTM5"/>
<dbReference type="STRING" id="78915.A0A4P9XTM5"/>
<dbReference type="InterPro" id="IPR036380">
    <property type="entry name" value="Isochorismatase-like_sf"/>
</dbReference>
<evidence type="ECO:0000256" key="1">
    <source>
        <dbReference type="ARBA" id="ARBA00006336"/>
    </source>
</evidence>
<dbReference type="Pfam" id="PF00857">
    <property type="entry name" value="Isochorismatase"/>
    <property type="match status" value="1"/>
</dbReference>
<dbReference type="InterPro" id="IPR050993">
    <property type="entry name" value="Isochorismatase_domain"/>
</dbReference>
<reference evidence="4" key="1">
    <citation type="journal article" date="2018" name="Nat. Microbiol.">
        <title>Leveraging single-cell genomics to expand the fungal tree of life.</title>
        <authorList>
            <person name="Ahrendt S.R."/>
            <person name="Quandt C.A."/>
            <person name="Ciobanu D."/>
            <person name="Clum A."/>
            <person name="Salamov A."/>
            <person name="Andreopoulos B."/>
            <person name="Cheng J.F."/>
            <person name="Woyke T."/>
            <person name="Pelin A."/>
            <person name="Henrissat B."/>
            <person name="Reynolds N.K."/>
            <person name="Benny G.L."/>
            <person name="Smith M.E."/>
            <person name="James T.Y."/>
            <person name="Grigoriev I.V."/>
        </authorList>
    </citation>
    <scope>NUCLEOTIDE SEQUENCE [LARGE SCALE GENOMIC DNA]</scope>
    <source>
        <strain evidence="4">RSA 1356</strain>
    </source>
</reference>
<evidence type="ECO:0000313" key="4">
    <source>
        <dbReference type="Proteomes" id="UP000271241"/>
    </source>
</evidence>
<dbReference type="EMBL" id="KZ992521">
    <property type="protein sequence ID" value="RKP09342.1"/>
    <property type="molecule type" value="Genomic_DNA"/>
</dbReference>
<dbReference type="Gene3D" id="3.40.50.850">
    <property type="entry name" value="Isochorismatase-like"/>
    <property type="match status" value="1"/>
</dbReference>
<organism evidence="3 4">
    <name type="scientific">Thamnocephalis sphaerospora</name>
    <dbReference type="NCBI Taxonomy" id="78915"/>
    <lineage>
        <taxon>Eukaryota</taxon>
        <taxon>Fungi</taxon>
        <taxon>Fungi incertae sedis</taxon>
        <taxon>Zoopagomycota</taxon>
        <taxon>Zoopagomycotina</taxon>
        <taxon>Zoopagomycetes</taxon>
        <taxon>Zoopagales</taxon>
        <taxon>Sigmoideomycetaceae</taxon>
        <taxon>Thamnocephalis</taxon>
    </lineage>
</organism>
<feature type="domain" description="Isochorismatase-like" evidence="2">
    <location>
        <begin position="24"/>
        <end position="118"/>
    </location>
</feature>
<dbReference type="PANTHER" id="PTHR14119:SF3">
    <property type="entry name" value="ISOCHORISMATASE DOMAIN-CONTAINING PROTEIN 2"/>
    <property type="match status" value="1"/>
</dbReference>
<evidence type="ECO:0000313" key="3">
    <source>
        <dbReference type="EMBL" id="RKP09342.1"/>
    </source>
</evidence>
<evidence type="ECO:0000259" key="2">
    <source>
        <dbReference type="Pfam" id="PF00857"/>
    </source>
</evidence>
<dbReference type="InterPro" id="IPR000868">
    <property type="entry name" value="Isochorismatase-like_dom"/>
</dbReference>
<sequence>MSRAAEITDVPLVVTEQVLFGATVSEIDINKAALVKPKTKFSMLIPEVDAFLKERKTESIVIYGIESHVCVLQTVLELLDNKYNVHVLADGVSSINYPEIDIALNRMRQAGAAITTSESILFQLAGDSKHPHFKALSGLVKEWQPIDRQNPLLFRNLRESNI</sequence>
<dbReference type="Proteomes" id="UP000271241">
    <property type="component" value="Unassembled WGS sequence"/>
</dbReference>
<accession>A0A4P9XTM5</accession>
<name>A0A4P9XTM5_9FUNG</name>
<keyword evidence="4" id="KW-1185">Reference proteome</keyword>
<gene>
    <name evidence="3" type="ORF">THASP1DRAFT_14400</name>
</gene>
<proteinExistence type="inferred from homology"/>
<comment type="similarity">
    <text evidence="1">Belongs to the isochorismatase family.</text>
</comment>
<dbReference type="PANTHER" id="PTHR14119">
    <property type="entry name" value="HYDROLASE"/>
    <property type="match status" value="1"/>
</dbReference>